<evidence type="ECO:0000256" key="1">
    <source>
        <dbReference type="ARBA" id="ARBA00004952"/>
    </source>
</evidence>
<dbReference type="AlphaFoldDB" id="A0A133V2C7"/>
<gene>
    <name evidence="10" type="ORF">AKJ42_00070</name>
</gene>
<dbReference type="GO" id="GO:0004514">
    <property type="term" value="F:nicotinate-nucleotide diphosphorylase (carboxylating) activity"/>
    <property type="evidence" value="ECO:0007669"/>
    <property type="project" value="InterPro"/>
</dbReference>
<accession>A0A133V2C7</accession>
<feature type="domain" description="Quinolinate phosphoribosyl transferase C-terminal" evidence="8">
    <location>
        <begin position="121"/>
        <end position="310"/>
    </location>
</feature>
<evidence type="ECO:0000313" key="11">
    <source>
        <dbReference type="Proteomes" id="UP000070520"/>
    </source>
</evidence>
<dbReference type="PIRSF" id="PIRSF000484">
    <property type="entry name" value="NAPRT"/>
    <property type="match status" value="1"/>
</dbReference>
<dbReference type="InterPro" id="IPR036068">
    <property type="entry name" value="Nicotinate_pribotase-like_C"/>
</dbReference>
<dbReference type="InterPro" id="IPR037128">
    <property type="entry name" value="Quinolinate_PRibosylTase_N_sf"/>
</dbReference>
<dbReference type="Gene3D" id="3.20.20.70">
    <property type="entry name" value="Aldolase class I"/>
    <property type="match status" value="1"/>
</dbReference>
<evidence type="ECO:0000259" key="8">
    <source>
        <dbReference type="Pfam" id="PF01729"/>
    </source>
</evidence>
<dbReference type="Proteomes" id="UP000070520">
    <property type="component" value="Unassembled WGS sequence"/>
</dbReference>
<evidence type="ECO:0000256" key="6">
    <source>
        <dbReference type="ARBA" id="ARBA00022679"/>
    </source>
</evidence>
<dbReference type="GO" id="GO:0004516">
    <property type="term" value="F:nicotinate phosphoribosyltransferase activity"/>
    <property type="evidence" value="ECO:0007669"/>
    <property type="project" value="UniProtKB-EC"/>
</dbReference>
<keyword evidence="3" id="KW-0597">Phosphoprotein</keyword>
<comment type="catalytic activity">
    <reaction evidence="7">
        <text>5-phospho-alpha-D-ribose 1-diphosphate + nicotinate + ATP + H2O = nicotinate beta-D-ribonucleotide + ADP + phosphate + diphosphate</text>
        <dbReference type="Rhea" id="RHEA:36163"/>
        <dbReference type="ChEBI" id="CHEBI:15377"/>
        <dbReference type="ChEBI" id="CHEBI:30616"/>
        <dbReference type="ChEBI" id="CHEBI:32544"/>
        <dbReference type="ChEBI" id="CHEBI:33019"/>
        <dbReference type="ChEBI" id="CHEBI:43474"/>
        <dbReference type="ChEBI" id="CHEBI:57502"/>
        <dbReference type="ChEBI" id="CHEBI:58017"/>
        <dbReference type="ChEBI" id="CHEBI:456216"/>
        <dbReference type="EC" id="6.3.4.21"/>
    </reaction>
</comment>
<dbReference type="EMBL" id="LHXW01000001">
    <property type="protein sequence ID" value="KXB00607.1"/>
    <property type="molecule type" value="Genomic_DNA"/>
</dbReference>
<dbReference type="PANTHER" id="PTHR43202">
    <property type="entry name" value="NICOTINATE-NUCLEOTIDE PYROPHOSPHORYLASE"/>
    <property type="match status" value="1"/>
</dbReference>
<keyword evidence="10" id="KW-0328">Glycosyltransferase</keyword>
<dbReference type="GO" id="GO:0009435">
    <property type="term" value="P:NAD+ biosynthetic process"/>
    <property type="evidence" value="ECO:0007669"/>
    <property type="project" value="UniProtKB-UniPathway"/>
</dbReference>
<dbReference type="NCBIfam" id="NF006415">
    <property type="entry name" value="PRK08662.1"/>
    <property type="match status" value="1"/>
</dbReference>
<keyword evidence="4 10" id="KW-0436">Ligase</keyword>
<dbReference type="SUPFAM" id="SSF54675">
    <property type="entry name" value="Nicotinate/Quinolinate PRTase N-terminal domain-like"/>
    <property type="match status" value="1"/>
</dbReference>
<evidence type="ECO:0000313" key="10">
    <source>
        <dbReference type="EMBL" id="KXB00607.1"/>
    </source>
</evidence>
<evidence type="ECO:0000256" key="7">
    <source>
        <dbReference type="ARBA" id="ARBA00048668"/>
    </source>
</evidence>
<feature type="domain" description="Quinolinate phosphoribosyl transferase N-terminal" evidence="9">
    <location>
        <begin position="18"/>
        <end position="119"/>
    </location>
</feature>
<evidence type="ECO:0000256" key="5">
    <source>
        <dbReference type="ARBA" id="ARBA00022642"/>
    </source>
</evidence>
<dbReference type="Gene3D" id="3.90.1170.20">
    <property type="entry name" value="Quinolinate phosphoribosyl transferase, N-terminal domain"/>
    <property type="match status" value="1"/>
</dbReference>
<dbReference type="InterPro" id="IPR035809">
    <property type="entry name" value="NAPRTase_arc-type"/>
</dbReference>
<keyword evidence="5" id="KW-0662">Pyridine nucleotide biosynthesis</keyword>
<keyword evidence="6 10" id="KW-0808">Transferase</keyword>
<dbReference type="InterPro" id="IPR053190">
    <property type="entry name" value="NAPRTase-like"/>
</dbReference>
<comment type="caution">
    <text evidence="10">The sequence shown here is derived from an EMBL/GenBank/DDBJ whole genome shotgun (WGS) entry which is preliminary data.</text>
</comment>
<keyword evidence="11" id="KW-1185">Reference proteome</keyword>
<organism evidence="10 11">
    <name type="scientific">candidate division MSBL1 archaeon SCGC-AAA261C02</name>
    <dbReference type="NCBI Taxonomy" id="1698272"/>
    <lineage>
        <taxon>Archaea</taxon>
        <taxon>Methanobacteriati</taxon>
        <taxon>Methanobacteriota</taxon>
        <taxon>candidate division MSBL1</taxon>
    </lineage>
</organism>
<dbReference type="PATRIC" id="fig|1698272.3.peg.14"/>
<dbReference type="CDD" id="cd01571">
    <property type="entry name" value="NAPRTase_B"/>
    <property type="match status" value="1"/>
</dbReference>
<reference evidence="10 11" key="1">
    <citation type="journal article" date="2016" name="Sci. Rep.">
        <title>Metabolic traits of an uncultured archaeal lineage -MSBL1- from brine pools of the Red Sea.</title>
        <authorList>
            <person name="Mwirichia R."/>
            <person name="Alam I."/>
            <person name="Rashid M."/>
            <person name="Vinu M."/>
            <person name="Ba-Alawi W."/>
            <person name="Anthony Kamau A."/>
            <person name="Kamanda Ngugi D."/>
            <person name="Goker M."/>
            <person name="Klenk H.P."/>
            <person name="Bajic V."/>
            <person name="Stingl U."/>
        </authorList>
    </citation>
    <scope>NUCLEOTIDE SEQUENCE [LARGE SCALE GENOMIC DNA]</scope>
    <source>
        <strain evidence="10">SCGC-AAA261C02</strain>
    </source>
</reference>
<proteinExistence type="predicted"/>
<dbReference type="Pfam" id="PF02749">
    <property type="entry name" value="QRPTase_N"/>
    <property type="match status" value="1"/>
</dbReference>
<evidence type="ECO:0000256" key="3">
    <source>
        <dbReference type="ARBA" id="ARBA00022553"/>
    </source>
</evidence>
<dbReference type="EC" id="6.3.4.21" evidence="2"/>
<dbReference type="InterPro" id="IPR007229">
    <property type="entry name" value="Nic_PRibTrfase-Fam"/>
</dbReference>
<sequence length="396" mass="43429">MKFHVASDEQIKAGETTDVYFSRTQKILKEEDISDRRVVAEVTAGSLPRDWQWAIFCGIDEVAQLFEGYPVNVWTIPEGKAFKPVDYRRRRVPLIVIEGPYGDFCTLETPMLGLTCQASGVATMAARVRRAAADKLLLAFGIRRMHPALAPMLDRAAYIGGCDGVSSLIGAEAIDKEPMGTMPHGLIIAMRDQVKAWKAFDKHMPEDVPRIALVDTYSDEKVEALKAAEALEGKLDGVRLDTPGSRKGSFPELVREIRWELDLRGYEHVDIIVSGGLDEYKIPGLVEAGADSFGVGTSISNAPVLNLAMDIVEVEGEPAAKRGKLGGRKQVWRCPKCMVDMITPIGNEAPKCPECGGKTESLLEPLIEGGELVKELPSPDQIRESVLNQLENLTLD</sequence>
<dbReference type="InterPro" id="IPR013785">
    <property type="entry name" value="Aldolase_TIM"/>
</dbReference>
<dbReference type="UniPathway" id="UPA00253">
    <property type="reaction ID" value="UER00457"/>
</dbReference>
<protein>
    <recommendedName>
        <fullName evidence="2">nicotinate phosphoribosyltransferase</fullName>
        <ecNumber evidence="2">6.3.4.21</ecNumber>
    </recommendedName>
</protein>
<evidence type="ECO:0000256" key="2">
    <source>
        <dbReference type="ARBA" id="ARBA00013236"/>
    </source>
</evidence>
<dbReference type="SUPFAM" id="SSF51690">
    <property type="entry name" value="Nicotinate/Quinolinate PRTase C-terminal domain-like"/>
    <property type="match status" value="1"/>
</dbReference>
<name>A0A133V2C7_9EURY</name>
<dbReference type="InterPro" id="IPR022412">
    <property type="entry name" value="Quinolinate_PRibosylTrfase_N"/>
</dbReference>
<dbReference type="PANTHER" id="PTHR43202:SF1">
    <property type="entry name" value="NICOTINATE PHOSPHORIBOSYLTRANSFERASE"/>
    <property type="match status" value="1"/>
</dbReference>
<evidence type="ECO:0000256" key="4">
    <source>
        <dbReference type="ARBA" id="ARBA00022598"/>
    </source>
</evidence>
<comment type="pathway">
    <text evidence="1">Cofactor biosynthesis; NAD(+) biosynthesis; nicotinate D-ribonucleotide from nicotinate: step 1/1.</text>
</comment>
<evidence type="ECO:0000259" key="9">
    <source>
        <dbReference type="Pfam" id="PF02749"/>
    </source>
</evidence>
<dbReference type="Pfam" id="PF01729">
    <property type="entry name" value="QRPTase_C"/>
    <property type="match status" value="1"/>
</dbReference>
<dbReference type="InterPro" id="IPR002638">
    <property type="entry name" value="Quinolinate_PRibosylTrfase_C"/>
</dbReference>